<evidence type="ECO:0000259" key="2">
    <source>
        <dbReference type="Pfam" id="PF24491"/>
    </source>
</evidence>
<comment type="caution">
    <text evidence="3">The sequence shown here is derived from an EMBL/GenBank/DDBJ whole genome shotgun (WGS) entry which is preliminary data.</text>
</comment>
<evidence type="ECO:0000313" key="4">
    <source>
        <dbReference type="Proteomes" id="UP000247569"/>
    </source>
</evidence>
<dbReference type="Proteomes" id="UP000247569">
    <property type="component" value="Unassembled WGS sequence"/>
</dbReference>
<sequence length="434" mass="47592">MDADFEKTLSDRVTRLRRAHRLPSLTVAVAQHDVLLAAASTGFADVENGIPAGHDSVYRIGSITKTFTAALALLLVDQQRLDLDAPVEHYLPETSFGRVPLRMLLAHCGGIQREVPVDMWASMLGPSEAELHEAFTRVEMVGEPGERWQYSNLGYAAIGAVIERVTGRPCAELIDETLLTPLGLHRTTWQPPPDAAVGYRSDPFIDIFHREPVMDMAANAVIGQLWSTPTDLLRWGHALIGAEPEIVPPSVVNAMHTVQVMVDTRSWTRGWGLGLILDRRADHVLAGHLGGMPGFHAALTTDRASGTVVAACTNATRGITLTDLVCDVTDQAAAAYPPAEAAWQPTPPCPADVERILGRWWCEADEHVFTWRHDGLHAHLVTDPANSETRFVIEAPGCYQAVEGRYQGERVTVVQTDSGTELRWATYPFTRSPR</sequence>
<feature type="domain" description="Beta-lactamase-related" evidence="1">
    <location>
        <begin position="11"/>
        <end position="317"/>
    </location>
</feature>
<dbReference type="InterPro" id="IPR056008">
    <property type="entry name" value="DUF7586"/>
</dbReference>
<evidence type="ECO:0000259" key="1">
    <source>
        <dbReference type="Pfam" id="PF00144"/>
    </source>
</evidence>
<feature type="domain" description="DUF7586" evidence="2">
    <location>
        <begin position="350"/>
        <end position="431"/>
    </location>
</feature>
<keyword evidence="4" id="KW-1185">Reference proteome</keyword>
<dbReference type="PANTHER" id="PTHR46825">
    <property type="entry name" value="D-ALANYL-D-ALANINE-CARBOXYPEPTIDASE/ENDOPEPTIDASE AMPH"/>
    <property type="match status" value="1"/>
</dbReference>
<dbReference type="RefSeq" id="WP_157195580.1">
    <property type="nucleotide sequence ID" value="NZ_QJKF01000001.1"/>
</dbReference>
<dbReference type="EMBL" id="QJKF01000001">
    <property type="protein sequence ID" value="PXX71755.1"/>
    <property type="molecule type" value="Genomic_DNA"/>
</dbReference>
<organism evidence="3 4">
    <name type="scientific">Nocardia tenerifensis</name>
    <dbReference type="NCBI Taxonomy" id="228006"/>
    <lineage>
        <taxon>Bacteria</taxon>
        <taxon>Bacillati</taxon>
        <taxon>Actinomycetota</taxon>
        <taxon>Actinomycetes</taxon>
        <taxon>Mycobacteriales</taxon>
        <taxon>Nocardiaceae</taxon>
        <taxon>Nocardia</taxon>
    </lineage>
</organism>
<reference evidence="3 4" key="1">
    <citation type="submission" date="2018-05" db="EMBL/GenBank/DDBJ databases">
        <title>Genomic Encyclopedia of Type Strains, Phase IV (KMG-IV): sequencing the most valuable type-strain genomes for metagenomic binning, comparative biology and taxonomic classification.</title>
        <authorList>
            <person name="Goeker M."/>
        </authorList>
    </citation>
    <scope>NUCLEOTIDE SEQUENCE [LARGE SCALE GENOMIC DNA]</scope>
    <source>
        <strain evidence="3 4">DSM 44704</strain>
    </source>
</reference>
<dbReference type="InterPro" id="IPR001466">
    <property type="entry name" value="Beta-lactam-related"/>
</dbReference>
<dbReference type="InterPro" id="IPR012338">
    <property type="entry name" value="Beta-lactam/transpept-like"/>
</dbReference>
<gene>
    <name evidence="3" type="ORF">DFR70_1011189</name>
</gene>
<dbReference type="PANTHER" id="PTHR46825:SF9">
    <property type="entry name" value="BETA-LACTAMASE-RELATED DOMAIN-CONTAINING PROTEIN"/>
    <property type="match status" value="1"/>
</dbReference>
<accession>A0A318KFL7</accession>
<protein>
    <submittedName>
        <fullName evidence="3">CubicO group peptidase (Beta-lactamase class C family)</fullName>
    </submittedName>
</protein>
<dbReference type="Gene3D" id="3.40.710.10">
    <property type="entry name" value="DD-peptidase/beta-lactamase superfamily"/>
    <property type="match status" value="1"/>
</dbReference>
<evidence type="ECO:0000313" key="3">
    <source>
        <dbReference type="EMBL" id="PXX71755.1"/>
    </source>
</evidence>
<proteinExistence type="predicted"/>
<dbReference type="Pfam" id="PF00144">
    <property type="entry name" value="Beta-lactamase"/>
    <property type="match status" value="1"/>
</dbReference>
<dbReference type="AlphaFoldDB" id="A0A318KFL7"/>
<dbReference type="Pfam" id="PF24491">
    <property type="entry name" value="DUF7586"/>
    <property type="match status" value="1"/>
</dbReference>
<dbReference type="SUPFAM" id="SSF56601">
    <property type="entry name" value="beta-lactamase/transpeptidase-like"/>
    <property type="match status" value="1"/>
</dbReference>
<dbReference type="InterPro" id="IPR050491">
    <property type="entry name" value="AmpC-like"/>
</dbReference>
<name>A0A318KFL7_9NOCA</name>